<comment type="caution">
    <text evidence="11">The sequence shown here is derived from an EMBL/GenBank/DDBJ whole genome shotgun (WGS) entry which is preliminary data.</text>
</comment>
<organism evidence="11 12">
    <name type="scientific">Diaporthe eres</name>
    <name type="common">Phomopsis oblonga</name>
    <dbReference type="NCBI Taxonomy" id="83184"/>
    <lineage>
        <taxon>Eukaryota</taxon>
        <taxon>Fungi</taxon>
        <taxon>Dikarya</taxon>
        <taxon>Ascomycota</taxon>
        <taxon>Pezizomycotina</taxon>
        <taxon>Sordariomycetes</taxon>
        <taxon>Sordariomycetidae</taxon>
        <taxon>Diaporthales</taxon>
        <taxon>Diaporthaceae</taxon>
        <taxon>Diaporthe</taxon>
        <taxon>Diaporthe eres species complex</taxon>
    </lineage>
</organism>
<keyword evidence="9" id="KW-0521">NADP</keyword>
<reference evidence="11 12" key="1">
    <citation type="submission" date="2024-02" db="EMBL/GenBank/DDBJ databases">
        <title>De novo assembly and annotation of 12 fungi associated with fruit tree decline syndrome in Ontario, Canada.</title>
        <authorList>
            <person name="Sulman M."/>
            <person name="Ellouze W."/>
            <person name="Ilyukhin E."/>
        </authorList>
    </citation>
    <scope>NUCLEOTIDE SEQUENCE [LARGE SCALE GENOMIC DNA]</scope>
    <source>
        <strain evidence="11 12">M169</strain>
    </source>
</reference>
<dbReference type="NCBIfam" id="NF006156">
    <property type="entry name" value="PRK08299.1"/>
    <property type="match status" value="1"/>
</dbReference>
<dbReference type="EC" id="1.1.1.42" evidence="9"/>
<keyword evidence="6 9" id="KW-0560">Oxidoreductase</keyword>
<dbReference type="SUPFAM" id="SSF53659">
    <property type="entry name" value="Isocitrate/Isopropylmalate dehydrogenase-like"/>
    <property type="match status" value="1"/>
</dbReference>
<evidence type="ECO:0000256" key="5">
    <source>
        <dbReference type="ARBA" id="ARBA00022842"/>
    </source>
</evidence>
<evidence type="ECO:0000256" key="4">
    <source>
        <dbReference type="ARBA" id="ARBA00022723"/>
    </source>
</evidence>
<evidence type="ECO:0000259" key="10">
    <source>
        <dbReference type="SMART" id="SM01329"/>
    </source>
</evidence>
<evidence type="ECO:0000256" key="8">
    <source>
        <dbReference type="ARBA" id="ARBA00023554"/>
    </source>
</evidence>
<proteinExistence type="inferred from homology"/>
<dbReference type="PANTHER" id="PTHR11822:SF21">
    <property type="entry name" value="ISOCITRATE DEHYDROGENASE [NADP], MITOCHONDRIAL"/>
    <property type="match status" value="1"/>
</dbReference>
<comment type="cofactor">
    <cofactor evidence="1">
        <name>Mn(2+)</name>
        <dbReference type="ChEBI" id="CHEBI:29035"/>
    </cofactor>
</comment>
<dbReference type="InterPro" id="IPR024084">
    <property type="entry name" value="IsoPropMal-DH-like_dom"/>
</dbReference>
<comment type="cofactor">
    <cofactor evidence="9">
        <name>Mg(2+)</name>
        <dbReference type="ChEBI" id="CHEBI:18420"/>
    </cofactor>
    <cofactor evidence="9">
        <name>Mn(2+)</name>
        <dbReference type="ChEBI" id="CHEBI:29035"/>
    </cofactor>
    <text evidence="9">Binds 1 Mg(2+) or Mn(2+) ion per subunit.</text>
</comment>
<evidence type="ECO:0000313" key="12">
    <source>
        <dbReference type="Proteomes" id="UP001430848"/>
    </source>
</evidence>
<feature type="domain" description="Isopropylmalate dehydrogenase-like" evidence="10">
    <location>
        <begin position="2"/>
        <end position="364"/>
    </location>
</feature>
<keyword evidence="4 9" id="KW-0479">Metal-binding</keyword>
<dbReference type="PANTHER" id="PTHR11822">
    <property type="entry name" value="NADP-SPECIFIC ISOCITRATE DEHYDROGENASE"/>
    <property type="match status" value="1"/>
</dbReference>
<evidence type="ECO:0000256" key="1">
    <source>
        <dbReference type="ARBA" id="ARBA00001936"/>
    </source>
</evidence>
<gene>
    <name evidence="11" type="primary">IDP1</name>
    <name evidence="11" type="ORF">SLS63_013121</name>
</gene>
<sequence length="374" mass="41525">MSLLDYYDLGLPNRDKTEDKVTLESVEAVQRHGVAVKCPTISVDAHRIEEYKLKKAWQSPNGTLRQAVGGTLFRAPIIIPGLPRAVPRWTKPIILARHAFGDAYAGQDRLFEEAGTLSMVFRPHNGGPPTEVKVSELPDSGGVVMAHSNTTESITGFARSTFKFALQKTIPVYLATKSSILRHYDGHFQDIFEQVYHREFRSQFESKGLFYEHRINDELLAHLYKIDGNVLIAMKNYDGDAQSDALAQAFGSQALITSALVSDDDNILVAEAAHGTVTKHYYAHLKGESTSTNPIACIFAWTQALIRRGELDGTPEVVCVAKGIEKATIDTVAVDKMLTKDLALLFEDVRRRSFVSTNSFLEAVQKRILSRTSN</sequence>
<keyword evidence="3 9" id="KW-0816">Tricarboxylic acid cycle</keyword>
<evidence type="ECO:0000256" key="2">
    <source>
        <dbReference type="ARBA" id="ARBA00007769"/>
    </source>
</evidence>
<dbReference type="Pfam" id="PF00180">
    <property type="entry name" value="Iso_dh"/>
    <property type="match status" value="1"/>
</dbReference>
<evidence type="ECO:0000313" key="11">
    <source>
        <dbReference type="EMBL" id="KAK7709979.1"/>
    </source>
</evidence>
<keyword evidence="7 9" id="KW-0464">Manganese</keyword>
<protein>
    <recommendedName>
        <fullName evidence="9">Isocitrate dehydrogenase [NADP]</fullName>
        <ecNumber evidence="9">1.1.1.42</ecNumber>
    </recommendedName>
</protein>
<dbReference type="EMBL" id="JAKNSF020000164">
    <property type="protein sequence ID" value="KAK7709979.1"/>
    <property type="molecule type" value="Genomic_DNA"/>
</dbReference>
<comment type="similarity">
    <text evidence="2 9">Belongs to the isocitrate and isopropylmalate dehydrogenases family.</text>
</comment>
<dbReference type="NCBIfam" id="TIGR00127">
    <property type="entry name" value="nadp_idh_euk"/>
    <property type="match status" value="1"/>
</dbReference>
<dbReference type="Proteomes" id="UP001430848">
    <property type="component" value="Unassembled WGS sequence"/>
</dbReference>
<keyword evidence="5 9" id="KW-0460">Magnesium</keyword>
<evidence type="ECO:0000256" key="7">
    <source>
        <dbReference type="ARBA" id="ARBA00023211"/>
    </source>
</evidence>
<dbReference type="Gene3D" id="3.40.718.10">
    <property type="entry name" value="Isopropylmalate Dehydrogenase"/>
    <property type="match status" value="1"/>
</dbReference>
<evidence type="ECO:0000256" key="3">
    <source>
        <dbReference type="ARBA" id="ARBA00022532"/>
    </source>
</evidence>
<dbReference type="InterPro" id="IPR004790">
    <property type="entry name" value="Isocitrate_DH_NADP"/>
</dbReference>
<name>A0ABR1NPE7_DIAER</name>
<keyword evidence="12" id="KW-1185">Reference proteome</keyword>
<dbReference type="SMART" id="SM01329">
    <property type="entry name" value="Iso_dh"/>
    <property type="match status" value="1"/>
</dbReference>
<evidence type="ECO:0000256" key="9">
    <source>
        <dbReference type="PIRNR" id="PIRNR000108"/>
    </source>
</evidence>
<comment type="catalytic activity">
    <reaction evidence="8 9">
        <text>D-threo-isocitrate + NADP(+) = 2-oxoglutarate + CO2 + NADPH</text>
        <dbReference type="Rhea" id="RHEA:19629"/>
        <dbReference type="ChEBI" id="CHEBI:15562"/>
        <dbReference type="ChEBI" id="CHEBI:16526"/>
        <dbReference type="ChEBI" id="CHEBI:16810"/>
        <dbReference type="ChEBI" id="CHEBI:57783"/>
        <dbReference type="ChEBI" id="CHEBI:58349"/>
        <dbReference type="EC" id="1.1.1.42"/>
    </reaction>
</comment>
<evidence type="ECO:0000256" key="6">
    <source>
        <dbReference type="ARBA" id="ARBA00023002"/>
    </source>
</evidence>
<accession>A0ABR1NPE7</accession>
<dbReference type="PIRSF" id="PIRSF000108">
    <property type="entry name" value="IDH_NADP"/>
    <property type="match status" value="1"/>
</dbReference>